<dbReference type="Proteomes" id="UP000680815">
    <property type="component" value="Unassembled WGS sequence"/>
</dbReference>
<dbReference type="InterPro" id="IPR001680">
    <property type="entry name" value="WD40_rpt"/>
</dbReference>
<dbReference type="PROSITE" id="PS00678">
    <property type="entry name" value="WD_REPEATS_1"/>
    <property type="match status" value="1"/>
</dbReference>
<sequence>MTRAEGASPPQDTRAAIEGALPPRTPPAGDKGPLHPPSVWRRLVAGIAIALTAGIALAQAPPSEPPQQPFLRIEAEAHIANVARLATDAAGTTLATVSDDKTVRIWNLPEGSQRLVIRPPIGPGPEGELYAAALSPDGARLVVGGFTARSWDNSFGLYIYDARTGRLFARLMGLDAPANHIAFSPDGRRIAAGLSGRAGVKVWDATNGRVLFEDRGFTGPVRMVAFDRAGRLAASAADGTVRLYGADHRQLANRVPVQGGRPFGIAFSPDAALLAVGFENRLRVEILSTADLRTLFAPDVTGLTGEGLPAIAWAHDGQGGVQLHAAGYARHARGGPVGPAPAVPQGGATSRAPAAPSQGGRGINVREQQPPPAPSTNAAPQQAAPPPPSAAAAPEAPREFVIRRWGDFGLGAATDIPAARDAISHLLPLPQGGLVYAAADPGWGRLAPDGAVAIAPRPPGGDFRNTGVTLAVSADGTKARFTLRAGGTPLVFDPLGGTLSAWQGDGGFAPARTETARIRVLDWQGSNRPRLGNVPLRLGEGEFARSLAILVREDGFLLGTDTHLRLFDAAGRLIDSVETPGTVWGVTVAGDTGIAALGDGTIRWYRFEAGALREVAALFVHAETLRWALWTPEGLFDHAPNGGQELVGVHLNGGRNQTPEWASFQQAYRALYAPRAVRGRIAGDFAPARERLTQLGEVRSRIGRLPTLAAGSLCAVVGEECQPLALDARNLPDGARALRMAFTATDRGLGFGPLDVLVNDRIAARAEPSAGESSVEVPLDGGTNRIATRLYASDGALFAEGPALLLRRPGEPEAPPGAGRLLVLAIGVNQHALAELNLRFAVPDANAVGDALRAGGNGLFREVEVRTLPDARATRRGILDALAAAARDTAPADTFILYIAGHGVVAQPGNRFLFLPSDIRDMSSMASVRQQGIDDGTLVAALARIRARDAFIMIDTCYAGQIDIDQLAAIGNDTGRFLLAASSSVQEALDSYDDRNGVFAYALMEGLRGRAAVDAEGRVTALALGEWVMRRVPQLAREKGHQQNAVFRAAQRDLRSFALGQVQR</sequence>
<name>A0ABS4AYS0_9PROT</name>
<evidence type="ECO:0000313" key="6">
    <source>
        <dbReference type="Proteomes" id="UP000680815"/>
    </source>
</evidence>
<evidence type="ECO:0000256" key="2">
    <source>
        <dbReference type="ARBA" id="ARBA00022737"/>
    </source>
</evidence>
<dbReference type="PANTHER" id="PTHR19879">
    <property type="entry name" value="TRANSCRIPTION INITIATION FACTOR TFIID"/>
    <property type="match status" value="1"/>
</dbReference>
<dbReference type="PANTHER" id="PTHR19879:SF9">
    <property type="entry name" value="TRANSCRIPTION INITIATION FACTOR TFIID SUBUNIT 5"/>
    <property type="match status" value="1"/>
</dbReference>
<dbReference type="InterPro" id="IPR019775">
    <property type="entry name" value="WD40_repeat_CS"/>
</dbReference>
<dbReference type="InterPro" id="IPR011047">
    <property type="entry name" value="Quinoprotein_ADH-like_sf"/>
</dbReference>
<reference evidence="5 6" key="1">
    <citation type="submission" date="2021-03" db="EMBL/GenBank/DDBJ databases">
        <authorList>
            <person name="So Y."/>
        </authorList>
    </citation>
    <scope>NUCLEOTIDE SEQUENCE [LARGE SCALE GENOMIC DNA]</scope>
    <source>
        <strain evidence="5 6">PWR1</strain>
    </source>
</reference>
<gene>
    <name evidence="5" type="ORF">J5Y09_21480</name>
</gene>
<feature type="repeat" description="WD" evidence="3">
    <location>
        <begin position="75"/>
        <end position="116"/>
    </location>
</feature>
<dbReference type="Gene3D" id="3.40.50.1460">
    <property type="match status" value="1"/>
</dbReference>
<dbReference type="InterPro" id="IPR015943">
    <property type="entry name" value="WD40/YVTN_repeat-like_dom_sf"/>
</dbReference>
<evidence type="ECO:0000256" key="4">
    <source>
        <dbReference type="SAM" id="MobiDB-lite"/>
    </source>
</evidence>
<dbReference type="SUPFAM" id="SSF63829">
    <property type="entry name" value="Calcium-dependent phosphotriesterase"/>
    <property type="match status" value="1"/>
</dbReference>
<evidence type="ECO:0000256" key="3">
    <source>
        <dbReference type="PROSITE-ProRule" id="PRU00221"/>
    </source>
</evidence>
<feature type="region of interest" description="Disordered" evidence="4">
    <location>
        <begin position="332"/>
        <end position="395"/>
    </location>
</feature>
<accession>A0ABS4AYS0</accession>
<comment type="caution">
    <text evidence="5">The sequence shown here is derived from an EMBL/GenBank/DDBJ whole genome shotgun (WGS) entry which is preliminary data.</text>
</comment>
<dbReference type="EMBL" id="JAGIYZ010000030">
    <property type="protein sequence ID" value="MBP0466515.1"/>
    <property type="molecule type" value="Genomic_DNA"/>
</dbReference>
<evidence type="ECO:0000256" key="1">
    <source>
        <dbReference type="ARBA" id="ARBA00022574"/>
    </source>
</evidence>
<dbReference type="SMART" id="SM00320">
    <property type="entry name" value="WD40"/>
    <property type="match status" value="5"/>
</dbReference>
<proteinExistence type="predicted"/>
<dbReference type="RefSeq" id="WP_209353913.1">
    <property type="nucleotide sequence ID" value="NZ_JAGIYZ010000030.1"/>
</dbReference>
<evidence type="ECO:0000313" key="5">
    <source>
        <dbReference type="EMBL" id="MBP0466515.1"/>
    </source>
</evidence>
<dbReference type="SUPFAM" id="SSF52129">
    <property type="entry name" value="Caspase-like"/>
    <property type="match status" value="1"/>
</dbReference>
<dbReference type="PROSITE" id="PS50082">
    <property type="entry name" value="WD_REPEATS_2"/>
    <property type="match status" value="1"/>
</dbReference>
<dbReference type="Gene3D" id="2.130.10.10">
    <property type="entry name" value="YVTN repeat-like/Quinoprotein amine dehydrogenase"/>
    <property type="match status" value="1"/>
</dbReference>
<dbReference type="InterPro" id="IPR029030">
    <property type="entry name" value="Caspase-like_dom_sf"/>
</dbReference>
<dbReference type="PROSITE" id="PS50294">
    <property type="entry name" value="WD_REPEATS_REGION"/>
    <property type="match status" value="1"/>
</dbReference>
<organism evidence="5 6">
    <name type="scientific">Roseomonas nitratireducens</name>
    <dbReference type="NCBI Taxonomy" id="2820810"/>
    <lineage>
        <taxon>Bacteria</taxon>
        <taxon>Pseudomonadati</taxon>
        <taxon>Pseudomonadota</taxon>
        <taxon>Alphaproteobacteria</taxon>
        <taxon>Acetobacterales</taxon>
        <taxon>Roseomonadaceae</taxon>
        <taxon>Roseomonas</taxon>
    </lineage>
</organism>
<keyword evidence="6" id="KW-1185">Reference proteome</keyword>
<keyword evidence="1 3" id="KW-0853">WD repeat</keyword>
<dbReference type="SUPFAM" id="SSF50998">
    <property type="entry name" value="Quinoprotein alcohol dehydrogenase-like"/>
    <property type="match status" value="1"/>
</dbReference>
<dbReference type="Pfam" id="PF00400">
    <property type="entry name" value="WD40"/>
    <property type="match status" value="3"/>
</dbReference>
<feature type="region of interest" description="Disordered" evidence="4">
    <location>
        <begin position="1"/>
        <end position="37"/>
    </location>
</feature>
<protein>
    <submittedName>
        <fullName evidence="5">Caspase family protein</fullName>
    </submittedName>
</protein>
<keyword evidence="2" id="KW-0677">Repeat</keyword>